<accession>A0A177AIC3</accession>
<evidence type="ECO:0000313" key="14">
    <source>
        <dbReference type="EMBL" id="OAF61819.1"/>
    </source>
</evidence>
<feature type="transmembrane region" description="Helical" evidence="13">
    <location>
        <begin position="98"/>
        <end position="120"/>
    </location>
</feature>
<keyword evidence="9" id="KW-0443">Lipid metabolism</keyword>
<evidence type="ECO:0000256" key="5">
    <source>
        <dbReference type="ARBA" id="ARBA00022824"/>
    </source>
</evidence>
<feature type="transmembrane region" description="Helical" evidence="13">
    <location>
        <begin position="126"/>
        <end position="146"/>
    </location>
</feature>
<dbReference type="PANTHER" id="PTHR15451">
    <property type="entry name" value="ERGOSTEROL BIOSYNTHETIC PROTEIN 28-RELATED"/>
    <property type="match status" value="1"/>
</dbReference>
<dbReference type="AlphaFoldDB" id="A0A177AIC3"/>
<keyword evidence="7 13" id="KW-1133">Transmembrane helix</keyword>
<keyword evidence="3" id="KW-0444">Lipid biosynthesis</keyword>
<sequence length="154" mass="17088">MDAILPYLPQHAGFLPKWMLFTSIVAIGNSVQSFVTLYYTRRIYNIDPARPKALPATPSAPVPHSPLVTPLSARTFGTWTFVAALVRLFASYNIDNPAFYALALCTYVVAFAHFASEWLFFGTAEWGSPLAGPIVVSTSTITWMLMQKEFYVAT</sequence>
<dbReference type="RefSeq" id="XP_024327093.1">
    <property type="nucleotide sequence ID" value="XM_024465159.1"/>
</dbReference>
<evidence type="ECO:0000256" key="11">
    <source>
        <dbReference type="ARBA" id="ARBA00023166"/>
    </source>
</evidence>
<dbReference type="GeneID" id="36284571"/>
<organism evidence="14">
    <name type="scientific">Pseudogymnoascus destructans</name>
    <dbReference type="NCBI Taxonomy" id="655981"/>
    <lineage>
        <taxon>Eukaryota</taxon>
        <taxon>Fungi</taxon>
        <taxon>Dikarya</taxon>
        <taxon>Ascomycota</taxon>
        <taxon>Pezizomycotina</taxon>
        <taxon>Leotiomycetes</taxon>
        <taxon>Thelebolales</taxon>
        <taxon>Thelebolaceae</taxon>
        <taxon>Pseudogymnoascus</taxon>
    </lineage>
</organism>
<evidence type="ECO:0000256" key="7">
    <source>
        <dbReference type="ARBA" id="ARBA00022989"/>
    </source>
</evidence>
<comment type="similarity">
    <text evidence="2">Belongs to the ERG28 family.</text>
</comment>
<evidence type="ECO:0000256" key="2">
    <source>
        <dbReference type="ARBA" id="ARBA00005377"/>
    </source>
</evidence>
<dbReference type="Proteomes" id="UP000077154">
    <property type="component" value="Unassembled WGS sequence"/>
</dbReference>
<keyword evidence="4 13" id="KW-0812">Transmembrane</keyword>
<evidence type="ECO:0000256" key="13">
    <source>
        <dbReference type="SAM" id="Phobius"/>
    </source>
</evidence>
<dbReference type="OrthoDB" id="418412at2759"/>
<gene>
    <name evidence="14" type="primary">ERG28</name>
    <name evidence="14" type="ORF">VC83_01482</name>
</gene>
<evidence type="ECO:0000256" key="1">
    <source>
        <dbReference type="ARBA" id="ARBA00004477"/>
    </source>
</evidence>
<keyword evidence="8" id="KW-0756">Sterol biosynthesis</keyword>
<evidence type="ECO:0000256" key="8">
    <source>
        <dbReference type="ARBA" id="ARBA00023011"/>
    </source>
</evidence>
<dbReference type="EMBL" id="KV441388">
    <property type="protein sequence ID" value="OAF61819.1"/>
    <property type="molecule type" value="Genomic_DNA"/>
</dbReference>
<keyword evidence="12" id="KW-0753">Steroid metabolism</keyword>
<keyword evidence="11" id="KW-1207">Sterol metabolism</keyword>
<evidence type="ECO:0000256" key="9">
    <source>
        <dbReference type="ARBA" id="ARBA00023098"/>
    </source>
</evidence>
<keyword evidence="5" id="KW-0256">Endoplasmic reticulum</keyword>
<dbReference type="PANTHER" id="PTHR15451:SF19">
    <property type="entry name" value="ERGOSTEROL BIOSYNTHETIC PROTEIN 28 HOMOLOG"/>
    <property type="match status" value="1"/>
</dbReference>
<dbReference type="GO" id="GO:0005789">
    <property type="term" value="C:endoplasmic reticulum membrane"/>
    <property type="evidence" value="ECO:0007669"/>
    <property type="project" value="UniProtKB-SubCell"/>
</dbReference>
<proteinExistence type="inferred from homology"/>
<keyword evidence="6" id="KW-0752">Steroid biosynthesis</keyword>
<reference evidence="14" key="1">
    <citation type="submission" date="2016-03" db="EMBL/GenBank/DDBJ databases">
        <title>Updated assembly of Pseudogymnoascus destructans, the fungus causing white-nose syndrome of bats.</title>
        <authorList>
            <person name="Palmer J.M."/>
            <person name="Drees K.P."/>
            <person name="Foster J.T."/>
            <person name="Lindner D.L."/>
        </authorList>
    </citation>
    <scope>NUCLEOTIDE SEQUENCE [LARGE SCALE GENOMIC DNA]</scope>
    <source>
        <strain evidence="14">20631-21</strain>
    </source>
</reference>
<evidence type="ECO:0000256" key="4">
    <source>
        <dbReference type="ARBA" id="ARBA00022692"/>
    </source>
</evidence>
<dbReference type="GO" id="GO:0016126">
    <property type="term" value="P:sterol biosynthetic process"/>
    <property type="evidence" value="ECO:0007669"/>
    <property type="project" value="UniProtKB-KW"/>
</dbReference>
<name>A0A177AIC3_9PEZI</name>
<dbReference type="Pfam" id="PF03694">
    <property type="entry name" value="Erg28"/>
    <property type="match status" value="1"/>
</dbReference>
<evidence type="ECO:0000256" key="6">
    <source>
        <dbReference type="ARBA" id="ARBA00022955"/>
    </source>
</evidence>
<evidence type="ECO:0000256" key="10">
    <source>
        <dbReference type="ARBA" id="ARBA00023136"/>
    </source>
</evidence>
<evidence type="ECO:0000256" key="3">
    <source>
        <dbReference type="ARBA" id="ARBA00022516"/>
    </source>
</evidence>
<evidence type="ECO:0000256" key="12">
    <source>
        <dbReference type="ARBA" id="ARBA00023221"/>
    </source>
</evidence>
<comment type="subcellular location">
    <subcellularLocation>
        <location evidence="1">Endoplasmic reticulum membrane</location>
        <topology evidence="1">Multi-pass membrane protein</topology>
    </subcellularLocation>
</comment>
<dbReference type="VEuPathDB" id="FungiDB:GMDG_02019"/>
<feature type="transmembrane region" description="Helical" evidence="13">
    <location>
        <begin position="20"/>
        <end position="40"/>
    </location>
</feature>
<dbReference type="InterPro" id="IPR005352">
    <property type="entry name" value="Erg28"/>
</dbReference>
<protein>
    <submittedName>
        <fullName evidence="14">Ergosterol biosynthesis protein</fullName>
    </submittedName>
</protein>
<dbReference type="GO" id="GO:0030674">
    <property type="term" value="F:protein-macromolecule adaptor activity"/>
    <property type="evidence" value="ECO:0007669"/>
    <property type="project" value="TreeGrafter"/>
</dbReference>
<keyword evidence="10 13" id="KW-0472">Membrane</keyword>